<evidence type="ECO:0000256" key="12">
    <source>
        <dbReference type="ARBA" id="ARBA00023136"/>
    </source>
</evidence>
<protein>
    <recommendedName>
        <fullName evidence="17">Cytochrome P450 monooxygenase</fullName>
    </recommendedName>
</protein>
<comment type="subcellular location">
    <subcellularLocation>
        <location evidence="3">Endoplasmic reticulum membrane</location>
        <topology evidence="3">Peripheral membrane protein</topology>
    </subcellularLocation>
    <subcellularLocation>
        <location evidence="2">Microsome membrane</location>
        <topology evidence="2">Peripheral membrane protein</topology>
    </subcellularLocation>
</comment>
<accession>A0A9N9XPI0</accession>
<feature type="binding site" description="axial binding residue" evidence="13">
    <location>
        <position position="455"/>
    </location>
    <ligand>
        <name>heme</name>
        <dbReference type="ChEBI" id="CHEBI:30413"/>
    </ligand>
    <ligandPart>
        <name>Fe</name>
        <dbReference type="ChEBI" id="CHEBI:18248"/>
    </ligandPart>
</feature>
<comment type="cofactor">
    <cofactor evidence="1 13">
        <name>heme</name>
        <dbReference type="ChEBI" id="CHEBI:30413"/>
    </cofactor>
</comment>
<evidence type="ECO:0000256" key="13">
    <source>
        <dbReference type="PIRSR" id="PIRSR602401-1"/>
    </source>
</evidence>
<dbReference type="InterPro" id="IPR002401">
    <property type="entry name" value="Cyt_P450_E_grp-I"/>
</dbReference>
<dbReference type="InterPro" id="IPR001128">
    <property type="entry name" value="Cyt_P450"/>
</dbReference>
<dbReference type="Proteomes" id="UP001153712">
    <property type="component" value="Chromosome 3"/>
</dbReference>
<evidence type="ECO:0000313" key="16">
    <source>
        <dbReference type="Proteomes" id="UP001153712"/>
    </source>
</evidence>
<evidence type="ECO:0000256" key="8">
    <source>
        <dbReference type="ARBA" id="ARBA00022848"/>
    </source>
</evidence>
<dbReference type="PANTHER" id="PTHR24292:SF100">
    <property type="entry name" value="CYTOCHROME P450 6A16, ISOFORM B-RELATED"/>
    <property type="match status" value="1"/>
</dbReference>
<keyword evidence="12" id="KW-0472">Membrane</keyword>
<reference evidence="15" key="1">
    <citation type="submission" date="2022-01" db="EMBL/GenBank/DDBJ databases">
        <authorList>
            <person name="King R."/>
        </authorList>
    </citation>
    <scope>NUCLEOTIDE SEQUENCE</scope>
</reference>
<dbReference type="GO" id="GO:0016705">
    <property type="term" value="F:oxidoreductase activity, acting on paired donors, with incorporation or reduction of molecular oxygen"/>
    <property type="evidence" value="ECO:0007669"/>
    <property type="project" value="InterPro"/>
</dbReference>
<dbReference type="FunFam" id="1.10.630.10:FF:000042">
    <property type="entry name" value="Cytochrome P450"/>
    <property type="match status" value="1"/>
</dbReference>
<keyword evidence="8" id="KW-0492">Microsome</keyword>
<dbReference type="InterPro" id="IPR050476">
    <property type="entry name" value="Insect_CytP450_Detox"/>
</dbReference>
<evidence type="ECO:0000256" key="2">
    <source>
        <dbReference type="ARBA" id="ARBA00004174"/>
    </source>
</evidence>
<keyword evidence="10 13" id="KW-0408">Iron</keyword>
<keyword evidence="16" id="KW-1185">Reference proteome</keyword>
<proteinExistence type="inferred from homology"/>
<sequence length="511" mass="59360">MFLYIILAIPVLFCFYVKWVQSHWKRKGVEYIEPKFFHGNIDDSFETAMPVHRHILYRNFYNEFKRRGVKFGGIYNRLTPVLVPMDLELVKCILQSDFANFVNRGQYINEEGDPLSNHLFNLPSEKWKNLRSKLTPTFTSGKTKMMFATVVETTAGLETLLDKIIATEGPVDMKDVFCRYAIDVLSSVSFGTQAKCMEDETSPFLRIGKLIFVPDRSNYAQVKRAIAELLPSWIIERLKIRITKLEIEEFFMKWVKKIVDYREKNNICAQDFLHLLIQLKNNDELSDDSKINGKSDKQFLTMEQLTAQCYVFFLAGYETSASTMTFALMNMALYPETQEKAREEVNRIMKKYDDQITYDGIMEMMYLDQVLHETIRKDGVVSVFRRICNEDFKVPGSDFVIEKGTVIRIPLTGITRDPEYFPEPEKFDPERFSPENKINIPPFAHLPFGEGPRNCIGMRFGKLQTKVGIAFVLHKYKITLSKKTQIPMQIDPTKVFPTVIGGVWLNLEKIK</sequence>
<evidence type="ECO:0000256" key="6">
    <source>
        <dbReference type="ARBA" id="ARBA00022723"/>
    </source>
</evidence>
<evidence type="ECO:0000256" key="1">
    <source>
        <dbReference type="ARBA" id="ARBA00001971"/>
    </source>
</evidence>
<evidence type="ECO:0000256" key="4">
    <source>
        <dbReference type="ARBA" id="ARBA00010617"/>
    </source>
</evidence>
<evidence type="ECO:0000256" key="10">
    <source>
        <dbReference type="ARBA" id="ARBA00023004"/>
    </source>
</evidence>
<dbReference type="PRINTS" id="PR00385">
    <property type="entry name" value="P450"/>
</dbReference>
<organism evidence="15 16">
    <name type="scientific">Phyllotreta striolata</name>
    <name type="common">Striped flea beetle</name>
    <name type="synonym">Crioceris striolata</name>
    <dbReference type="NCBI Taxonomy" id="444603"/>
    <lineage>
        <taxon>Eukaryota</taxon>
        <taxon>Metazoa</taxon>
        <taxon>Ecdysozoa</taxon>
        <taxon>Arthropoda</taxon>
        <taxon>Hexapoda</taxon>
        <taxon>Insecta</taxon>
        <taxon>Pterygota</taxon>
        <taxon>Neoptera</taxon>
        <taxon>Endopterygota</taxon>
        <taxon>Coleoptera</taxon>
        <taxon>Polyphaga</taxon>
        <taxon>Cucujiformia</taxon>
        <taxon>Chrysomeloidea</taxon>
        <taxon>Chrysomelidae</taxon>
        <taxon>Galerucinae</taxon>
        <taxon>Alticini</taxon>
        <taxon>Phyllotreta</taxon>
    </lineage>
</organism>
<keyword evidence="5 13" id="KW-0349">Heme</keyword>
<dbReference type="AlphaFoldDB" id="A0A9N9XPI0"/>
<evidence type="ECO:0000256" key="5">
    <source>
        <dbReference type="ARBA" id="ARBA00022617"/>
    </source>
</evidence>
<keyword evidence="11 14" id="KW-0503">Monooxygenase</keyword>
<dbReference type="Gene3D" id="1.10.630.10">
    <property type="entry name" value="Cytochrome P450"/>
    <property type="match status" value="1"/>
</dbReference>
<dbReference type="SUPFAM" id="SSF48264">
    <property type="entry name" value="Cytochrome P450"/>
    <property type="match status" value="1"/>
</dbReference>
<dbReference type="CDD" id="cd11056">
    <property type="entry name" value="CYP6-like"/>
    <property type="match status" value="1"/>
</dbReference>
<evidence type="ECO:0000256" key="11">
    <source>
        <dbReference type="ARBA" id="ARBA00023033"/>
    </source>
</evidence>
<dbReference type="GO" id="GO:0005789">
    <property type="term" value="C:endoplasmic reticulum membrane"/>
    <property type="evidence" value="ECO:0007669"/>
    <property type="project" value="UniProtKB-SubCell"/>
</dbReference>
<evidence type="ECO:0000256" key="14">
    <source>
        <dbReference type="RuleBase" id="RU000461"/>
    </source>
</evidence>
<dbReference type="OrthoDB" id="2789670at2759"/>
<keyword evidence="9 14" id="KW-0560">Oxidoreductase</keyword>
<dbReference type="PRINTS" id="PR00463">
    <property type="entry name" value="EP450I"/>
</dbReference>
<gene>
    <name evidence="15" type="ORF">PHYEVI_LOCUS6268</name>
</gene>
<dbReference type="PROSITE" id="PS00086">
    <property type="entry name" value="CYTOCHROME_P450"/>
    <property type="match status" value="1"/>
</dbReference>
<dbReference type="InterPro" id="IPR036396">
    <property type="entry name" value="Cyt_P450_sf"/>
</dbReference>
<dbReference type="GO" id="GO:0004497">
    <property type="term" value="F:monooxygenase activity"/>
    <property type="evidence" value="ECO:0007669"/>
    <property type="project" value="UniProtKB-KW"/>
</dbReference>
<keyword evidence="6 13" id="KW-0479">Metal-binding</keyword>
<evidence type="ECO:0000313" key="15">
    <source>
        <dbReference type="EMBL" id="CAG9859907.1"/>
    </source>
</evidence>
<dbReference type="Pfam" id="PF00067">
    <property type="entry name" value="p450"/>
    <property type="match status" value="1"/>
</dbReference>
<keyword evidence="7" id="KW-0256">Endoplasmic reticulum</keyword>
<dbReference type="InterPro" id="IPR017972">
    <property type="entry name" value="Cyt_P450_CS"/>
</dbReference>
<evidence type="ECO:0000256" key="9">
    <source>
        <dbReference type="ARBA" id="ARBA00023002"/>
    </source>
</evidence>
<evidence type="ECO:0000256" key="3">
    <source>
        <dbReference type="ARBA" id="ARBA00004406"/>
    </source>
</evidence>
<dbReference type="GO" id="GO:0005506">
    <property type="term" value="F:iron ion binding"/>
    <property type="evidence" value="ECO:0007669"/>
    <property type="project" value="InterPro"/>
</dbReference>
<dbReference type="EMBL" id="OU900096">
    <property type="protein sequence ID" value="CAG9859907.1"/>
    <property type="molecule type" value="Genomic_DNA"/>
</dbReference>
<evidence type="ECO:0000256" key="7">
    <source>
        <dbReference type="ARBA" id="ARBA00022824"/>
    </source>
</evidence>
<dbReference type="PANTHER" id="PTHR24292">
    <property type="entry name" value="CYTOCHROME P450"/>
    <property type="match status" value="1"/>
</dbReference>
<name>A0A9N9XPI0_PHYSR</name>
<evidence type="ECO:0008006" key="17">
    <source>
        <dbReference type="Google" id="ProtNLM"/>
    </source>
</evidence>
<comment type="similarity">
    <text evidence="4 14">Belongs to the cytochrome P450 family.</text>
</comment>
<dbReference type="GO" id="GO:0020037">
    <property type="term" value="F:heme binding"/>
    <property type="evidence" value="ECO:0007669"/>
    <property type="project" value="InterPro"/>
</dbReference>